<dbReference type="Pfam" id="PF00005">
    <property type="entry name" value="ABC_tran"/>
    <property type="match status" value="2"/>
</dbReference>
<dbReference type="GO" id="GO:0015833">
    <property type="term" value="P:peptide transport"/>
    <property type="evidence" value="ECO:0007669"/>
    <property type="project" value="InterPro"/>
</dbReference>
<dbReference type="InterPro" id="IPR003593">
    <property type="entry name" value="AAA+_ATPase"/>
</dbReference>
<sequence length="604" mass="64518">MSTNVWFLPTLDAHDTGPRSTRVGAHGTRVAHIENLTVGFRGRAHGRGQTTPVVSAIDLSLYAGECVALVGESGSGKSVTARSLVGLNGPNAVWQADRFEIAGKDARRFRERDWRAMRGREVGYVLQDALVSLDPLWRVRDLLAEALHGVSSREVRTRSPEILRAVGIDDPARRLPQYPHQLSGGLRQRVLIGTAIAGGASLLIADEPTTALDVSVQRQILALLRARCDAGDAVLLITHDLSVVTELADRVLVMHAGRVVEQGPVDTVLSAPAHPYTRRLLAAIPVPASRGFRLAEPTPSVTSNTAGAGAGAGVSTNAGATAGAGARIPLPPKRIVPDAQVLSVESISKRYDARPDAPAAVESVSLTLAKGETLGIVGESGSGKSTVARIVLGLVAPSQGEVRFEGRPWSALTEAARRPHRARIQWIAQDPYSSFDPRYTVGRIIGESVDVLDVLGGLDDAARRKRVLDLLDEVRLDASVYARYPRELSGGQRQRVAIARAFATNPALLVADEPVSALDVLIQAQVLDLLAQMQAEHGTAMLFISHDLGVVHHVADRIVVMRDGRVVETGPVDRVFRAPEHPYTASLVETVPNLSAHAPRAAFA</sequence>
<dbReference type="OrthoDB" id="9802772at2"/>
<dbReference type="InterPro" id="IPR027417">
    <property type="entry name" value="P-loop_NTPase"/>
</dbReference>
<dbReference type="Proteomes" id="UP000270342">
    <property type="component" value="Unassembled WGS sequence"/>
</dbReference>
<dbReference type="InterPro" id="IPR017871">
    <property type="entry name" value="ABC_transporter-like_CS"/>
</dbReference>
<gene>
    <name evidence="8" type="ORF">D7S86_06905</name>
</gene>
<comment type="caution">
    <text evidence="8">The sequence shown here is derived from an EMBL/GenBank/DDBJ whole genome shotgun (WGS) entry which is preliminary data.</text>
</comment>
<keyword evidence="2" id="KW-0813">Transport</keyword>
<proteinExistence type="inferred from homology"/>
<evidence type="ECO:0000256" key="1">
    <source>
        <dbReference type="ARBA" id="ARBA00005417"/>
    </source>
</evidence>
<keyword evidence="6 8" id="KW-0067">ATP-binding</keyword>
<keyword evidence="4" id="KW-0472">Membrane</keyword>
<dbReference type="NCBIfam" id="NF007739">
    <property type="entry name" value="PRK10419.1"/>
    <property type="match status" value="2"/>
</dbReference>
<evidence type="ECO:0000256" key="5">
    <source>
        <dbReference type="ARBA" id="ARBA00022741"/>
    </source>
</evidence>
<name>A0A494YCE6_9BURK</name>
<dbReference type="GO" id="GO:0005524">
    <property type="term" value="F:ATP binding"/>
    <property type="evidence" value="ECO:0007669"/>
    <property type="project" value="UniProtKB-KW"/>
</dbReference>
<dbReference type="Gene3D" id="3.40.50.300">
    <property type="entry name" value="P-loop containing nucleotide triphosphate hydrolases"/>
    <property type="match status" value="2"/>
</dbReference>
<evidence type="ECO:0000259" key="7">
    <source>
        <dbReference type="PROSITE" id="PS50893"/>
    </source>
</evidence>
<feature type="domain" description="ABC transporter" evidence="7">
    <location>
        <begin position="31"/>
        <end position="281"/>
    </location>
</feature>
<keyword evidence="5" id="KW-0547">Nucleotide-binding</keyword>
<dbReference type="AlphaFoldDB" id="A0A494YCE6"/>
<dbReference type="PROSITE" id="PS50893">
    <property type="entry name" value="ABC_TRANSPORTER_2"/>
    <property type="match status" value="2"/>
</dbReference>
<evidence type="ECO:0000256" key="2">
    <source>
        <dbReference type="ARBA" id="ARBA00022448"/>
    </source>
</evidence>
<keyword evidence="9" id="KW-1185">Reference proteome</keyword>
<keyword evidence="4" id="KW-0997">Cell inner membrane</keyword>
<dbReference type="InterPro" id="IPR050319">
    <property type="entry name" value="ABC_transp_ATP-bind"/>
</dbReference>
<dbReference type="GO" id="GO:0055085">
    <property type="term" value="P:transmembrane transport"/>
    <property type="evidence" value="ECO:0007669"/>
    <property type="project" value="UniProtKB-ARBA"/>
</dbReference>
<organism evidence="8 9">
    <name type="scientific">Pararobbsia silviterrae</name>
    <dbReference type="NCBI Taxonomy" id="1792498"/>
    <lineage>
        <taxon>Bacteria</taxon>
        <taxon>Pseudomonadati</taxon>
        <taxon>Pseudomonadota</taxon>
        <taxon>Betaproteobacteria</taxon>
        <taxon>Burkholderiales</taxon>
        <taxon>Burkholderiaceae</taxon>
        <taxon>Pararobbsia</taxon>
    </lineage>
</organism>
<evidence type="ECO:0000256" key="6">
    <source>
        <dbReference type="ARBA" id="ARBA00022840"/>
    </source>
</evidence>
<dbReference type="CDD" id="cd03257">
    <property type="entry name" value="ABC_NikE_OppD_transporters"/>
    <property type="match status" value="2"/>
</dbReference>
<accession>A0A494YCE6</accession>
<dbReference type="PANTHER" id="PTHR43776">
    <property type="entry name" value="TRANSPORT ATP-BINDING PROTEIN"/>
    <property type="match status" value="1"/>
</dbReference>
<protein>
    <submittedName>
        <fullName evidence="8">ABC transporter ATP-binding protein</fullName>
    </submittedName>
</protein>
<dbReference type="PANTHER" id="PTHR43776:SF7">
    <property type="entry name" value="D,D-DIPEPTIDE TRANSPORT ATP-BINDING PROTEIN DDPF-RELATED"/>
    <property type="match status" value="1"/>
</dbReference>
<dbReference type="RefSeq" id="WP_121084860.1">
    <property type="nucleotide sequence ID" value="NZ_RBZU01000002.1"/>
</dbReference>
<evidence type="ECO:0000313" key="8">
    <source>
        <dbReference type="EMBL" id="RKP57664.1"/>
    </source>
</evidence>
<dbReference type="PROSITE" id="PS00211">
    <property type="entry name" value="ABC_TRANSPORTER_1"/>
    <property type="match status" value="1"/>
</dbReference>
<evidence type="ECO:0000256" key="3">
    <source>
        <dbReference type="ARBA" id="ARBA00022475"/>
    </source>
</evidence>
<dbReference type="InterPro" id="IPR003439">
    <property type="entry name" value="ABC_transporter-like_ATP-bd"/>
</dbReference>
<dbReference type="InterPro" id="IPR013563">
    <property type="entry name" value="Oligopep_ABC_C"/>
</dbReference>
<dbReference type="NCBIfam" id="NF008453">
    <property type="entry name" value="PRK11308.1"/>
    <property type="match status" value="2"/>
</dbReference>
<keyword evidence="3" id="KW-1003">Cell membrane</keyword>
<dbReference type="SMART" id="SM00382">
    <property type="entry name" value="AAA"/>
    <property type="match status" value="2"/>
</dbReference>
<evidence type="ECO:0000256" key="4">
    <source>
        <dbReference type="ARBA" id="ARBA00022519"/>
    </source>
</evidence>
<dbReference type="SUPFAM" id="SSF52540">
    <property type="entry name" value="P-loop containing nucleoside triphosphate hydrolases"/>
    <property type="match status" value="2"/>
</dbReference>
<feature type="domain" description="ABC transporter" evidence="7">
    <location>
        <begin position="342"/>
        <end position="588"/>
    </location>
</feature>
<evidence type="ECO:0000313" key="9">
    <source>
        <dbReference type="Proteomes" id="UP000270342"/>
    </source>
</evidence>
<reference evidence="8 9" key="1">
    <citation type="submission" date="2018-10" db="EMBL/GenBank/DDBJ databases">
        <title>Robbsia sp. DHC34, isolated from soil.</title>
        <authorList>
            <person name="Gao Z.-H."/>
            <person name="Qiu L.-H."/>
        </authorList>
    </citation>
    <scope>NUCLEOTIDE SEQUENCE [LARGE SCALE GENOMIC DNA]</scope>
    <source>
        <strain evidence="8 9">DHC34</strain>
    </source>
</reference>
<dbReference type="EMBL" id="RBZU01000002">
    <property type="protein sequence ID" value="RKP57664.1"/>
    <property type="molecule type" value="Genomic_DNA"/>
</dbReference>
<dbReference type="GO" id="GO:0016887">
    <property type="term" value="F:ATP hydrolysis activity"/>
    <property type="evidence" value="ECO:0007669"/>
    <property type="project" value="InterPro"/>
</dbReference>
<dbReference type="Pfam" id="PF08352">
    <property type="entry name" value="oligo_HPY"/>
    <property type="match status" value="2"/>
</dbReference>
<comment type="similarity">
    <text evidence="1">Belongs to the ABC transporter superfamily.</text>
</comment>